<dbReference type="PRINTS" id="PR00320">
    <property type="entry name" value="GPROTEINBRPT"/>
</dbReference>
<accession>A0A1V8TQ59</accession>
<evidence type="ECO:0000256" key="3">
    <source>
        <dbReference type="PROSITE-ProRule" id="PRU00221"/>
    </source>
</evidence>
<dbReference type="InterPro" id="IPR015943">
    <property type="entry name" value="WD40/YVTN_repeat-like_dom_sf"/>
</dbReference>
<keyword evidence="5" id="KW-1185">Reference proteome</keyword>
<evidence type="ECO:0000313" key="5">
    <source>
        <dbReference type="Proteomes" id="UP000192596"/>
    </source>
</evidence>
<dbReference type="InterPro" id="IPR001680">
    <property type="entry name" value="WD40_rpt"/>
</dbReference>
<feature type="repeat" description="WD" evidence="3">
    <location>
        <begin position="495"/>
        <end position="536"/>
    </location>
</feature>
<dbReference type="SMART" id="SM00320">
    <property type="entry name" value="WD40"/>
    <property type="match status" value="4"/>
</dbReference>
<evidence type="ECO:0000256" key="1">
    <source>
        <dbReference type="ARBA" id="ARBA00022574"/>
    </source>
</evidence>
<dbReference type="STRING" id="1507870.A0A1V8TQ59"/>
<dbReference type="PANTHER" id="PTHR19879:SF9">
    <property type="entry name" value="TRANSCRIPTION INITIATION FACTOR TFIID SUBUNIT 5"/>
    <property type="match status" value="1"/>
</dbReference>
<dbReference type="PRINTS" id="PR00319">
    <property type="entry name" value="GPROTEINB"/>
</dbReference>
<dbReference type="Pfam" id="PF00400">
    <property type="entry name" value="WD40"/>
    <property type="match status" value="4"/>
</dbReference>
<dbReference type="InterPro" id="IPR020472">
    <property type="entry name" value="WD40_PAC1"/>
</dbReference>
<dbReference type="SUPFAM" id="SSF50978">
    <property type="entry name" value="WD40 repeat-like"/>
    <property type="match status" value="1"/>
</dbReference>
<evidence type="ECO:0000256" key="2">
    <source>
        <dbReference type="ARBA" id="ARBA00022737"/>
    </source>
</evidence>
<gene>
    <name evidence="4" type="ORF">B0A48_01745</name>
</gene>
<proteinExistence type="predicted"/>
<dbReference type="Proteomes" id="UP000192596">
    <property type="component" value="Unassembled WGS sequence"/>
</dbReference>
<dbReference type="PROSITE" id="PS50082">
    <property type="entry name" value="WD_REPEATS_2"/>
    <property type="match status" value="3"/>
</dbReference>
<dbReference type="InterPro" id="IPR001632">
    <property type="entry name" value="WD40_G-protein_beta-like"/>
</dbReference>
<dbReference type="Gene3D" id="2.130.10.10">
    <property type="entry name" value="YVTN repeat-like/Quinoprotein amine dehydrogenase"/>
    <property type="match status" value="1"/>
</dbReference>
<dbReference type="InParanoid" id="A0A1V8TQ59"/>
<dbReference type="PROSITE" id="PS50294">
    <property type="entry name" value="WD_REPEATS_REGION"/>
    <property type="match status" value="3"/>
</dbReference>
<feature type="repeat" description="WD" evidence="3">
    <location>
        <begin position="460"/>
        <end position="494"/>
    </location>
</feature>
<dbReference type="AlphaFoldDB" id="A0A1V8TQ59"/>
<dbReference type="InterPro" id="IPR036322">
    <property type="entry name" value="WD40_repeat_dom_sf"/>
</dbReference>
<dbReference type="CDD" id="cd00200">
    <property type="entry name" value="WD40"/>
    <property type="match status" value="1"/>
</dbReference>
<dbReference type="OrthoDB" id="194358at2759"/>
<dbReference type="PROSITE" id="PS00678">
    <property type="entry name" value="WD_REPEATS_1"/>
    <property type="match status" value="2"/>
</dbReference>
<dbReference type="InterPro" id="IPR019775">
    <property type="entry name" value="WD40_repeat_CS"/>
</dbReference>
<sequence length="635" mass="69220">MADPLTAIGSAAAILQLTEEAAKLGIFLCKLYKDTKHVDKTVDQLGLEVVTLGDTWTIVHIEVKKIIAVTSGASSASTSVYDSNGQLWKCICDQVQHCWNTLKELQKVVETIGVAHGNIIAQVIRQIKVDWSKEDISGIRQRVGLHMSSIQVILLLINIKIAHLAPGQASNQLLTKLSALSTMIQDMNQQKVPASNVAGLAHIHGAASLIACADEVIRSGASLWNASVAEGSVSGGFHRPERTQWTTAWLQNISALHDPEIVNSSEENSPAGSVFSRSHVALFEPGNTPARGNPSISLETRQILEDDDHYLEHAMLRLGLQEGRQAVQERQWSAAYDHLKESLSLFSQLPDRSRAAYDVIELQYMLAISAFHSGEDLAIAKQALTSLTQRMPRNDKQRVIICNAKCLLARLYIRVGDLELAASSCQSASEGMRRLLGTQSDAYLEALALLKQFLREPFAVWAVAFSPTGQSLASGYHDKRVRLWEVATGELLRTLEGHKGTVYTIAFLPDGPLMASGSEDGTIRLWDANSGDLVKELNGHAGHVYSVAFSPDGKFLASGSRDNTSKLWSTSIWEEVKVMEPMKHHGHVQGVAFSPDGETLATASADKTDPGTDWEGLAMGLRSDLDTLVTFCVYV</sequence>
<name>A0A1V8TQ59_9PEZI</name>
<comment type="caution">
    <text evidence="4">The sequence shown here is derived from an EMBL/GenBank/DDBJ whole genome shotgun (WGS) entry which is preliminary data.</text>
</comment>
<reference evidence="5" key="1">
    <citation type="submission" date="2017-03" db="EMBL/GenBank/DDBJ databases">
        <title>Genomes of endolithic fungi from Antarctica.</title>
        <authorList>
            <person name="Coleine C."/>
            <person name="Masonjones S."/>
            <person name="Stajich J.E."/>
        </authorList>
    </citation>
    <scope>NUCLEOTIDE SEQUENCE [LARGE SCALE GENOMIC DNA]</scope>
    <source>
        <strain evidence="5">CCFEE 5527</strain>
    </source>
</reference>
<evidence type="ECO:0000313" key="4">
    <source>
        <dbReference type="EMBL" id="OQO13516.1"/>
    </source>
</evidence>
<organism evidence="4 5">
    <name type="scientific">Cryoendolithus antarcticus</name>
    <dbReference type="NCBI Taxonomy" id="1507870"/>
    <lineage>
        <taxon>Eukaryota</taxon>
        <taxon>Fungi</taxon>
        <taxon>Dikarya</taxon>
        <taxon>Ascomycota</taxon>
        <taxon>Pezizomycotina</taxon>
        <taxon>Dothideomycetes</taxon>
        <taxon>Dothideomycetidae</taxon>
        <taxon>Cladosporiales</taxon>
        <taxon>Cladosporiaceae</taxon>
        <taxon>Cryoendolithus</taxon>
    </lineage>
</organism>
<keyword evidence="1 3" id="KW-0853">WD repeat</keyword>
<keyword evidence="2" id="KW-0677">Repeat</keyword>
<protein>
    <submittedName>
        <fullName evidence="4">Uncharacterized protein</fullName>
    </submittedName>
</protein>
<feature type="repeat" description="WD" evidence="3">
    <location>
        <begin position="537"/>
        <end position="578"/>
    </location>
</feature>
<dbReference type="EMBL" id="NAJO01000003">
    <property type="protein sequence ID" value="OQO13516.1"/>
    <property type="molecule type" value="Genomic_DNA"/>
</dbReference>
<dbReference type="PANTHER" id="PTHR19879">
    <property type="entry name" value="TRANSCRIPTION INITIATION FACTOR TFIID"/>
    <property type="match status" value="1"/>
</dbReference>